<organism evidence="1 2">
    <name type="scientific">Adineta ricciae</name>
    <name type="common">Rotifer</name>
    <dbReference type="NCBI Taxonomy" id="249248"/>
    <lineage>
        <taxon>Eukaryota</taxon>
        <taxon>Metazoa</taxon>
        <taxon>Spiralia</taxon>
        <taxon>Gnathifera</taxon>
        <taxon>Rotifera</taxon>
        <taxon>Eurotatoria</taxon>
        <taxon>Bdelloidea</taxon>
        <taxon>Adinetida</taxon>
        <taxon>Adinetidae</taxon>
        <taxon>Adineta</taxon>
    </lineage>
</organism>
<reference evidence="1" key="1">
    <citation type="submission" date="2021-02" db="EMBL/GenBank/DDBJ databases">
        <authorList>
            <person name="Nowell W R."/>
        </authorList>
    </citation>
    <scope>NUCLEOTIDE SEQUENCE</scope>
</reference>
<sequence length="246" mass="28012">MCVEQLLNHQFLMTITSLKKLNLSILYAVRFDGQLLDNQKHLVRQHSRTTRRAENLVTKIDKDEQDLPHPPVVAFPSAENKFKTDLGTEDRTVPSHEIARCFGCGAQLQCSDRTKAYEIDEQVYRDIQAEIKRKRVLIILIVDLLDRPDSISRSWTHRVDRTSQLTKSSLNVVIVLGNKVDLLPNVNILLNVAQTILIGGISTIGVKHMNEKALKNDQLGKRFSKIVSMIDFKIHLNLVGQPLKFL</sequence>
<dbReference type="Proteomes" id="UP000663852">
    <property type="component" value="Unassembled WGS sequence"/>
</dbReference>
<dbReference type="PANTHER" id="PTHR46406:SF1">
    <property type="entry name" value="NITRIC OXIDE-ASSOCIATED PROTEIN 1"/>
    <property type="match status" value="1"/>
</dbReference>
<dbReference type="OrthoDB" id="10406170at2759"/>
<dbReference type="InterPro" id="IPR052807">
    <property type="entry name" value="Mito_transl_resp_regulator"/>
</dbReference>
<name>A0A815R7E9_ADIRI</name>
<accession>A0A815R7E9</accession>
<proteinExistence type="predicted"/>
<gene>
    <name evidence="1" type="ORF">EDS130_LOCUS40824</name>
</gene>
<comment type="caution">
    <text evidence="1">The sequence shown here is derived from an EMBL/GenBank/DDBJ whole genome shotgun (WGS) entry which is preliminary data.</text>
</comment>
<evidence type="ECO:0000313" key="2">
    <source>
        <dbReference type="Proteomes" id="UP000663852"/>
    </source>
</evidence>
<protein>
    <submittedName>
        <fullName evidence="1">Uncharacterized protein</fullName>
    </submittedName>
</protein>
<evidence type="ECO:0000313" key="1">
    <source>
        <dbReference type="EMBL" id="CAF1471504.1"/>
    </source>
</evidence>
<dbReference type="EMBL" id="CAJNOJ010000508">
    <property type="protein sequence ID" value="CAF1471504.1"/>
    <property type="molecule type" value="Genomic_DNA"/>
</dbReference>
<dbReference type="AlphaFoldDB" id="A0A815R7E9"/>
<dbReference type="PANTHER" id="PTHR46406">
    <property type="entry name" value="NITRIC OXIDE-ASSOCIATED PROTEIN 1"/>
    <property type="match status" value="1"/>
</dbReference>